<proteinExistence type="predicted"/>
<dbReference type="InterPro" id="IPR045012">
    <property type="entry name" value="NLP"/>
</dbReference>
<organism evidence="8 9">
    <name type="scientific">Rhynchospora pubera</name>
    <dbReference type="NCBI Taxonomy" id="906938"/>
    <lineage>
        <taxon>Eukaryota</taxon>
        <taxon>Viridiplantae</taxon>
        <taxon>Streptophyta</taxon>
        <taxon>Embryophyta</taxon>
        <taxon>Tracheophyta</taxon>
        <taxon>Spermatophyta</taxon>
        <taxon>Magnoliopsida</taxon>
        <taxon>Liliopsida</taxon>
        <taxon>Poales</taxon>
        <taxon>Cyperaceae</taxon>
        <taxon>Cyperoideae</taxon>
        <taxon>Rhynchosporeae</taxon>
        <taxon>Rhynchospora</taxon>
    </lineage>
</organism>
<dbReference type="InterPro" id="IPR053793">
    <property type="entry name" value="PB1-like"/>
</dbReference>
<feature type="compositionally biased region" description="Low complexity" evidence="5">
    <location>
        <begin position="659"/>
        <end position="685"/>
    </location>
</feature>
<evidence type="ECO:0000313" key="8">
    <source>
        <dbReference type="EMBL" id="KAJ4773894.1"/>
    </source>
</evidence>
<feature type="domain" description="PB1" evidence="7">
    <location>
        <begin position="745"/>
        <end position="828"/>
    </location>
</feature>
<dbReference type="InterPro" id="IPR000270">
    <property type="entry name" value="PB1_dom"/>
</dbReference>
<keyword evidence="9" id="KW-1185">Reference proteome</keyword>
<dbReference type="AlphaFoldDB" id="A0AAV8E0X4"/>
<dbReference type="PANTHER" id="PTHR32002">
    <property type="entry name" value="PROTEIN NLP8"/>
    <property type="match status" value="1"/>
</dbReference>
<dbReference type="CDD" id="cd06407">
    <property type="entry name" value="PB1_NLP"/>
    <property type="match status" value="1"/>
</dbReference>
<sequence>MNWRQHIVPSMESSVCRSADTGTSTDTPQFPNNVLDDIPDILSDFGTLDELLLGLDGPDPNPFPLPSHSRVVEYRGYTECDPCKQLQTQTQLAFPYPQVQPPGLATSIRDRLSYALKYIMESQPGHELLVQIWAPTTIGDRKVLTTIGQPYTLDPSSSRLVNYRSVSKDFYFSADEGSEQALGLPGRVFVGRMPEWTPDVTLFREFEYPRVSHARSNNIKGSIALPIFARGDRNCLGVIELVTTTRKINYGAEIENICNALQAVDLRSCEVQTIPWSKLIDTSYQFALQDIRTVLRSVCETYGIPLAQTWIPCLQQGKYGPRHSEENYTRCISTVDLASYVLDETFLPFHQSCSDHHLLKGEGVAGRAFLTNKPCFSHDVTSFSKIEYPLAHHAKLFNLHGAVAVRLRHVNTGQVDFVLEFFLPVDCMDLESHKSMLKSITSTIQQSCTGLRGVTQKEIEEEGNFSNYSVGSDSGRTSIIEDPVKDTQKVFTVTAGWDSSGDRTNFSELAFGDDILVKEEVDLGVQFIGEPGFFSNDRGTEKKRTKSEKSVSLEELKKHFAGSLKDAAKNLGVCPTTLKRICRQHGITRWPSRKIKKVSHSLQKLQRVIDSVHGPEGGVQLSSLYDNFTKSVWSEKDLQGSTVTSPEKQKENLDGNITSHNSTSNASSSCSQSSSSSLSYPECSNPQNVTNLEENPAILKQEIFSEENNNYCTQPQTNLVENYPPILNPQSLQVSSEKEKNKHDSPKVKVNYGEEKVIFRLHSNLGFEGLKQEVAKRFRLADLGLFDLKYLDDESEWVLLTCDADLYECMDVYKSSSTHAIKISVCPSSQAQALMSESFHHLGSS</sequence>
<evidence type="ECO:0000259" key="6">
    <source>
        <dbReference type="PROSITE" id="PS51519"/>
    </source>
</evidence>
<evidence type="ECO:0000256" key="5">
    <source>
        <dbReference type="SAM" id="MobiDB-lite"/>
    </source>
</evidence>
<evidence type="ECO:0000256" key="4">
    <source>
        <dbReference type="ARBA" id="ARBA00023242"/>
    </source>
</evidence>
<dbReference type="Pfam" id="PF22922">
    <property type="entry name" value="GAF_NLP"/>
    <property type="match status" value="2"/>
</dbReference>
<dbReference type="Pfam" id="PF00564">
    <property type="entry name" value="PB1"/>
    <property type="match status" value="1"/>
</dbReference>
<dbReference type="SMART" id="SM00666">
    <property type="entry name" value="PB1"/>
    <property type="match status" value="1"/>
</dbReference>
<dbReference type="EMBL" id="JAMFTS010000003">
    <property type="protein sequence ID" value="KAJ4773894.1"/>
    <property type="molecule type" value="Genomic_DNA"/>
</dbReference>
<dbReference type="InterPro" id="IPR003035">
    <property type="entry name" value="RWP-RK_dom"/>
</dbReference>
<keyword evidence="4" id="KW-0539">Nucleus</keyword>
<dbReference type="Proteomes" id="UP001140206">
    <property type="component" value="Chromosome 3"/>
</dbReference>
<dbReference type="InterPro" id="IPR055081">
    <property type="entry name" value="NLP1-9_GAF"/>
</dbReference>
<evidence type="ECO:0000256" key="1">
    <source>
        <dbReference type="ARBA" id="ARBA00023015"/>
    </source>
</evidence>
<comment type="caution">
    <text evidence="8">The sequence shown here is derived from an EMBL/GenBank/DDBJ whole genome shotgun (WGS) entry which is preliminary data.</text>
</comment>
<feature type="domain" description="RWP-RK" evidence="6">
    <location>
        <begin position="537"/>
        <end position="618"/>
    </location>
</feature>
<evidence type="ECO:0000313" key="9">
    <source>
        <dbReference type="Proteomes" id="UP001140206"/>
    </source>
</evidence>
<accession>A0AAV8E0X4</accession>
<evidence type="ECO:0000256" key="2">
    <source>
        <dbReference type="ARBA" id="ARBA00023125"/>
    </source>
</evidence>
<keyword evidence="3" id="KW-0804">Transcription</keyword>
<dbReference type="SUPFAM" id="SSF54277">
    <property type="entry name" value="CAD &amp; PB1 domains"/>
    <property type="match status" value="1"/>
</dbReference>
<feature type="compositionally biased region" description="Polar residues" evidence="5">
    <location>
        <begin position="11"/>
        <end position="31"/>
    </location>
</feature>
<name>A0AAV8E0X4_9POAL</name>
<feature type="region of interest" description="Disordered" evidence="5">
    <location>
        <begin position="1"/>
        <end position="31"/>
    </location>
</feature>
<dbReference type="Gene3D" id="3.10.20.90">
    <property type="entry name" value="Phosphatidylinositol 3-kinase Catalytic Subunit, Chain A, domain 1"/>
    <property type="match status" value="1"/>
</dbReference>
<keyword evidence="2" id="KW-0238">DNA-binding</keyword>
<dbReference type="PROSITE" id="PS51745">
    <property type="entry name" value="PB1"/>
    <property type="match status" value="1"/>
</dbReference>
<evidence type="ECO:0000256" key="3">
    <source>
        <dbReference type="ARBA" id="ARBA00023163"/>
    </source>
</evidence>
<dbReference type="GO" id="GO:0003700">
    <property type="term" value="F:DNA-binding transcription factor activity"/>
    <property type="evidence" value="ECO:0007669"/>
    <property type="project" value="InterPro"/>
</dbReference>
<dbReference type="PROSITE" id="PS51519">
    <property type="entry name" value="RWP_RK"/>
    <property type="match status" value="1"/>
</dbReference>
<dbReference type="Pfam" id="PF02042">
    <property type="entry name" value="RWP-RK"/>
    <property type="match status" value="1"/>
</dbReference>
<protein>
    <submittedName>
        <fullName evidence="8">Plant regulator RWP-RK family protein</fullName>
    </submittedName>
</protein>
<evidence type="ECO:0000259" key="7">
    <source>
        <dbReference type="PROSITE" id="PS51745"/>
    </source>
</evidence>
<dbReference type="GO" id="GO:0003677">
    <property type="term" value="F:DNA binding"/>
    <property type="evidence" value="ECO:0007669"/>
    <property type="project" value="UniProtKB-KW"/>
</dbReference>
<feature type="region of interest" description="Disordered" evidence="5">
    <location>
        <begin position="636"/>
        <end position="689"/>
    </location>
</feature>
<dbReference type="PANTHER" id="PTHR32002:SF44">
    <property type="entry name" value="PROTEIN NLP4"/>
    <property type="match status" value="1"/>
</dbReference>
<dbReference type="InterPro" id="IPR034891">
    <property type="entry name" value="PB1_NLP"/>
</dbReference>
<gene>
    <name evidence="8" type="ORF">LUZ62_058151</name>
</gene>
<keyword evidence="1" id="KW-0805">Transcription regulation</keyword>
<reference evidence="8" key="1">
    <citation type="submission" date="2022-08" db="EMBL/GenBank/DDBJ databases">
        <authorList>
            <person name="Marques A."/>
        </authorList>
    </citation>
    <scope>NUCLEOTIDE SEQUENCE</scope>
    <source>
        <strain evidence="8">RhyPub2mFocal</strain>
        <tissue evidence="8">Leaves</tissue>
    </source>
</reference>